<feature type="repeat" description="WD" evidence="4">
    <location>
        <begin position="216"/>
        <end position="248"/>
    </location>
</feature>
<feature type="repeat" description="WD" evidence="4">
    <location>
        <begin position="53"/>
        <end position="94"/>
    </location>
</feature>
<keyword evidence="5" id="KW-1133">Transmembrane helix</keyword>
<sequence length="294" mass="32590">MSRNRRIRNGVTPPPTHSVQYWYIIYNVYYFLCLFKACIFDGKSGDLIGEFGSPAHDGGIYGLSFSPDSRQVLTVSGDKTAKIWDVETKSVVRDSIKLDSQPRSVEHRNGFTVIACINHVVVFEDRQKKFAQAVPYEPISVSISPSGDVAIGGEKDKKIHIYSIASGALTEAKVIDNQDVPLDLEYSPDGAYLVSAGADRYVRCFTISDSKMIFSSSPHTARATTIKWAPNSRYFATASLDNSIIVWEPSDSINNYTKLKGAHALATITRLLWIDNNTLLSCADDSCIKTWSIE</sequence>
<dbReference type="PANTHER" id="PTHR19856">
    <property type="entry name" value="WD-REPEATCONTAINING PROTEIN WDR1"/>
    <property type="match status" value="1"/>
</dbReference>
<keyword evidence="2" id="KW-0677">Repeat</keyword>
<dbReference type="InterPro" id="IPR001680">
    <property type="entry name" value="WD40_rpt"/>
</dbReference>
<accession>A0ABQ9FIW8</accession>
<reference evidence="6 7" key="1">
    <citation type="submission" date="2022-12" db="EMBL/GenBank/DDBJ databases">
        <title>Chromosome-level genome of Tegillarca granosa.</title>
        <authorList>
            <person name="Kim J."/>
        </authorList>
    </citation>
    <scope>NUCLEOTIDE SEQUENCE [LARGE SCALE GENOMIC DNA]</scope>
    <source>
        <strain evidence="6">Teg-2019</strain>
        <tissue evidence="6">Adductor muscle</tissue>
    </source>
</reference>
<evidence type="ECO:0000313" key="6">
    <source>
        <dbReference type="EMBL" id="KAJ8317219.1"/>
    </source>
</evidence>
<keyword evidence="1 4" id="KW-0853">WD repeat</keyword>
<dbReference type="Gene3D" id="2.130.10.10">
    <property type="entry name" value="YVTN repeat-like/Quinoprotein amine dehydrogenase"/>
    <property type="match status" value="2"/>
</dbReference>
<keyword evidence="7" id="KW-1185">Reference proteome</keyword>
<dbReference type="PROSITE" id="PS50082">
    <property type="entry name" value="WD_REPEATS_2"/>
    <property type="match status" value="2"/>
</dbReference>
<evidence type="ECO:0000256" key="3">
    <source>
        <dbReference type="ARBA" id="ARBA00038366"/>
    </source>
</evidence>
<gene>
    <name evidence="6" type="ORF">KUTeg_005123</name>
</gene>
<feature type="transmembrane region" description="Helical" evidence="5">
    <location>
        <begin position="20"/>
        <end position="39"/>
    </location>
</feature>
<evidence type="ECO:0000256" key="4">
    <source>
        <dbReference type="PROSITE-ProRule" id="PRU00221"/>
    </source>
</evidence>
<evidence type="ECO:0000256" key="2">
    <source>
        <dbReference type="ARBA" id="ARBA00022737"/>
    </source>
</evidence>
<dbReference type="InterPro" id="IPR015943">
    <property type="entry name" value="WD40/YVTN_repeat-like_dom_sf"/>
</dbReference>
<dbReference type="SUPFAM" id="SSF50978">
    <property type="entry name" value="WD40 repeat-like"/>
    <property type="match status" value="1"/>
</dbReference>
<evidence type="ECO:0000256" key="1">
    <source>
        <dbReference type="ARBA" id="ARBA00022574"/>
    </source>
</evidence>
<organism evidence="6 7">
    <name type="scientific">Tegillarca granosa</name>
    <name type="common">Malaysian cockle</name>
    <name type="synonym">Anadara granosa</name>
    <dbReference type="NCBI Taxonomy" id="220873"/>
    <lineage>
        <taxon>Eukaryota</taxon>
        <taxon>Metazoa</taxon>
        <taxon>Spiralia</taxon>
        <taxon>Lophotrochozoa</taxon>
        <taxon>Mollusca</taxon>
        <taxon>Bivalvia</taxon>
        <taxon>Autobranchia</taxon>
        <taxon>Pteriomorphia</taxon>
        <taxon>Arcoida</taxon>
        <taxon>Arcoidea</taxon>
        <taxon>Arcidae</taxon>
        <taxon>Tegillarca</taxon>
    </lineage>
</organism>
<dbReference type="EMBL" id="JARBDR010000246">
    <property type="protein sequence ID" value="KAJ8317219.1"/>
    <property type="molecule type" value="Genomic_DNA"/>
</dbReference>
<protein>
    <submittedName>
        <fullName evidence="6">Uncharacterized protein</fullName>
    </submittedName>
</protein>
<comment type="caution">
    <text evidence="6">The sequence shown here is derived from an EMBL/GenBank/DDBJ whole genome shotgun (WGS) entry which is preliminary data.</text>
</comment>
<dbReference type="Pfam" id="PF00400">
    <property type="entry name" value="WD40"/>
    <property type="match status" value="4"/>
</dbReference>
<dbReference type="PROSITE" id="PS50294">
    <property type="entry name" value="WD_REPEATS_REGION"/>
    <property type="match status" value="2"/>
</dbReference>
<dbReference type="Proteomes" id="UP001217089">
    <property type="component" value="Unassembled WGS sequence"/>
</dbReference>
<keyword evidence="5" id="KW-0812">Transmembrane</keyword>
<dbReference type="InterPro" id="IPR036322">
    <property type="entry name" value="WD40_repeat_dom_sf"/>
</dbReference>
<name>A0ABQ9FIW8_TEGGR</name>
<proteinExistence type="inferred from homology"/>
<dbReference type="PROSITE" id="PS00678">
    <property type="entry name" value="WD_REPEATS_1"/>
    <property type="match status" value="1"/>
</dbReference>
<dbReference type="SMART" id="SM00320">
    <property type="entry name" value="WD40"/>
    <property type="match status" value="5"/>
</dbReference>
<comment type="similarity">
    <text evidence="3">Belongs to the WD repeat AIP1 family.</text>
</comment>
<keyword evidence="5" id="KW-0472">Membrane</keyword>
<evidence type="ECO:0000313" key="7">
    <source>
        <dbReference type="Proteomes" id="UP001217089"/>
    </source>
</evidence>
<dbReference type="InterPro" id="IPR019775">
    <property type="entry name" value="WD40_repeat_CS"/>
</dbReference>
<dbReference type="PANTHER" id="PTHR19856:SF0">
    <property type="entry name" value="WD REPEAT-CONTAINING PROTEIN 1"/>
    <property type="match status" value="1"/>
</dbReference>
<evidence type="ECO:0000256" key="5">
    <source>
        <dbReference type="SAM" id="Phobius"/>
    </source>
</evidence>